<reference evidence="2 3" key="1">
    <citation type="submission" date="2023-01" db="EMBL/GenBank/DDBJ databases">
        <title>Analysis of 21 Apiospora genomes using comparative genomics revels a genus with tremendous synthesis potential of carbohydrate active enzymes and secondary metabolites.</title>
        <authorList>
            <person name="Sorensen T."/>
        </authorList>
    </citation>
    <scope>NUCLEOTIDE SEQUENCE [LARGE SCALE GENOMIC DNA]</scope>
    <source>
        <strain evidence="2 3">CBS 33761</strain>
    </source>
</reference>
<protein>
    <submittedName>
        <fullName evidence="2">Uncharacterized protein</fullName>
    </submittedName>
</protein>
<feature type="compositionally biased region" description="Polar residues" evidence="1">
    <location>
        <begin position="1"/>
        <end position="19"/>
    </location>
</feature>
<evidence type="ECO:0000256" key="1">
    <source>
        <dbReference type="SAM" id="MobiDB-lite"/>
    </source>
</evidence>
<name>A0ABR1RQF6_9PEZI</name>
<organism evidence="2 3">
    <name type="scientific">Apiospora rasikravindrae</name>
    <dbReference type="NCBI Taxonomy" id="990691"/>
    <lineage>
        <taxon>Eukaryota</taxon>
        <taxon>Fungi</taxon>
        <taxon>Dikarya</taxon>
        <taxon>Ascomycota</taxon>
        <taxon>Pezizomycotina</taxon>
        <taxon>Sordariomycetes</taxon>
        <taxon>Xylariomycetidae</taxon>
        <taxon>Amphisphaeriales</taxon>
        <taxon>Apiosporaceae</taxon>
        <taxon>Apiospora</taxon>
    </lineage>
</organism>
<evidence type="ECO:0000313" key="2">
    <source>
        <dbReference type="EMBL" id="KAK8017062.1"/>
    </source>
</evidence>
<accession>A0ABR1RQF6</accession>
<comment type="caution">
    <text evidence="2">The sequence shown here is derived from an EMBL/GenBank/DDBJ whole genome shotgun (WGS) entry which is preliminary data.</text>
</comment>
<keyword evidence="3" id="KW-1185">Reference proteome</keyword>
<dbReference type="EMBL" id="JAQQWK010000014">
    <property type="protein sequence ID" value="KAK8017062.1"/>
    <property type="molecule type" value="Genomic_DNA"/>
</dbReference>
<evidence type="ECO:0000313" key="3">
    <source>
        <dbReference type="Proteomes" id="UP001444661"/>
    </source>
</evidence>
<feature type="region of interest" description="Disordered" evidence="1">
    <location>
        <begin position="220"/>
        <end position="245"/>
    </location>
</feature>
<dbReference type="Proteomes" id="UP001444661">
    <property type="component" value="Unassembled WGS sequence"/>
</dbReference>
<sequence length="245" mass="26695">MSTSSSDWPYNPWPSSLSRPSPYGSFSASTAYSSSSSSVAERVSIGRGCASLRVSFAGPVGAVGGRLYLGFRAGARLDWFDVDEDSSLAQSRQRKVLPQVYAFQIPKPLHDLDPAHSRPPFLHPLVHHPRIEIQGLVRPTHHRHYISQQPVAPKPEPCIHLDPHAESAILATCVRLRGDCDDERENQVLRDPGGVHSVFGYGNDENVAIVTPADGVHPDGARRRLGALPTLGGRYADGVPTELER</sequence>
<feature type="region of interest" description="Disordered" evidence="1">
    <location>
        <begin position="1"/>
        <end position="21"/>
    </location>
</feature>
<gene>
    <name evidence="2" type="ORF">PG993_015251</name>
</gene>
<proteinExistence type="predicted"/>